<dbReference type="eggNOG" id="ENOG50338XU">
    <property type="taxonomic scope" value="Bacteria"/>
</dbReference>
<dbReference type="STRING" id="1461693.ATO10_02495"/>
<protein>
    <recommendedName>
        <fullName evidence="4">Lipoprotein</fullName>
    </recommendedName>
</protein>
<accession>A0A058ZPU1</accession>
<feature type="chain" id="PRO_5001572387" description="Lipoprotein" evidence="1">
    <location>
        <begin position="21"/>
        <end position="114"/>
    </location>
</feature>
<reference evidence="2 3" key="1">
    <citation type="submission" date="2013-04" db="EMBL/GenBank/DDBJ databases">
        <title>Shimia sp. 22II-S11-Z10 Genome Sequencing.</title>
        <authorList>
            <person name="Lai Q."/>
            <person name="Li G."/>
            <person name="Shao Z."/>
        </authorList>
    </citation>
    <scope>NUCLEOTIDE SEQUENCE [LARGE SCALE GENOMIC DNA]</scope>
    <source>
        <strain evidence="3">22II-S11-Z10</strain>
    </source>
</reference>
<name>A0A058ZPU1_9RHOB</name>
<evidence type="ECO:0008006" key="4">
    <source>
        <dbReference type="Google" id="ProtNLM"/>
    </source>
</evidence>
<evidence type="ECO:0000313" key="2">
    <source>
        <dbReference type="EMBL" id="KCV83593.1"/>
    </source>
</evidence>
<dbReference type="RefSeq" id="WP_035247545.1">
    <property type="nucleotide sequence ID" value="NZ_AQQY01000001.1"/>
</dbReference>
<keyword evidence="1" id="KW-0732">Signal</keyword>
<comment type="caution">
    <text evidence="2">The sequence shown here is derived from an EMBL/GenBank/DDBJ whole genome shotgun (WGS) entry which is preliminary data.</text>
</comment>
<dbReference type="AlphaFoldDB" id="A0A058ZPU1"/>
<dbReference type="OrthoDB" id="7874985at2"/>
<organism evidence="2 3">
    <name type="scientific">Actibacterium atlanticum</name>
    <dbReference type="NCBI Taxonomy" id="1461693"/>
    <lineage>
        <taxon>Bacteria</taxon>
        <taxon>Pseudomonadati</taxon>
        <taxon>Pseudomonadota</taxon>
        <taxon>Alphaproteobacteria</taxon>
        <taxon>Rhodobacterales</taxon>
        <taxon>Roseobacteraceae</taxon>
        <taxon>Actibacterium</taxon>
    </lineage>
</organism>
<dbReference type="Proteomes" id="UP000024836">
    <property type="component" value="Unassembled WGS sequence"/>
</dbReference>
<dbReference type="EMBL" id="AQQY01000001">
    <property type="protein sequence ID" value="KCV83593.1"/>
    <property type="molecule type" value="Genomic_DNA"/>
</dbReference>
<sequence length="114" mass="12114">MRRFLLVFAGLAACTAPSHIPNPILLPGAAISTAVENSAYNARRSKVKTFVTQQQPGIEAEIKTGAGPLLAQAMDLARVPPHEQPTLAKLLQADQHIYLGNPEALTVALMVHGP</sequence>
<feature type="signal peptide" evidence="1">
    <location>
        <begin position="1"/>
        <end position="20"/>
    </location>
</feature>
<evidence type="ECO:0000313" key="3">
    <source>
        <dbReference type="Proteomes" id="UP000024836"/>
    </source>
</evidence>
<evidence type="ECO:0000256" key="1">
    <source>
        <dbReference type="SAM" id="SignalP"/>
    </source>
</evidence>
<proteinExistence type="predicted"/>
<gene>
    <name evidence="2" type="ORF">ATO10_02495</name>
</gene>
<keyword evidence="3" id="KW-1185">Reference proteome</keyword>